<protein>
    <submittedName>
        <fullName evidence="1">Uncharacterized protein</fullName>
    </submittedName>
</protein>
<gene>
    <name evidence="1" type="ORF">W59_10994</name>
</gene>
<accession>I0WU74</accession>
<dbReference type="Pfam" id="PF12079">
    <property type="entry name" value="DUF3558"/>
    <property type="match status" value="1"/>
</dbReference>
<dbReference type="EMBL" id="AJJH01000048">
    <property type="protein sequence ID" value="EID79940.1"/>
    <property type="molecule type" value="Genomic_DNA"/>
</dbReference>
<dbReference type="InterPro" id="IPR024520">
    <property type="entry name" value="DUF3558"/>
</dbReference>
<name>I0WU74_RHOOP</name>
<dbReference type="AlphaFoldDB" id="I0WU74"/>
<organism evidence="1 2">
    <name type="scientific">Rhodococcus opacus RKJ300 = JCM 13270</name>
    <dbReference type="NCBI Taxonomy" id="1165867"/>
    <lineage>
        <taxon>Bacteria</taxon>
        <taxon>Bacillati</taxon>
        <taxon>Actinomycetota</taxon>
        <taxon>Actinomycetes</taxon>
        <taxon>Mycobacteriales</taxon>
        <taxon>Nocardiaceae</taxon>
        <taxon>Rhodococcus</taxon>
    </lineage>
</organism>
<sequence length="129" mass="14423">MLEAGYDPSSEENADFPAGNYTFLGCSYDSTDDLYGMNALSGNITWAEEQEKSKDHHATQIEINGRRALLKFDPEVRNACDLSMETTYGMFGLTRSIFPDYAGSAPEPEWCAGLEDTARIFERYIPKEG</sequence>
<evidence type="ECO:0000313" key="2">
    <source>
        <dbReference type="Proteomes" id="UP000006447"/>
    </source>
</evidence>
<evidence type="ECO:0000313" key="1">
    <source>
        <dbReference type="EMBL" id="EID79940.1"/>
    </source>
</evidence>
<comment type="caution">
    <text evidence="1">The sequence shown here is derived from an EMBL/GenBank/DDBJ whole genome shotgun (WGS) entry which is preliminary data.</text>
</comment>
<dbReference type="Proteomes" id="UP000006447">
    <property type="component" value="Unassembled WGS sequence"/>
</dbReference>
<proteinExistence type="predicted"/>
<reference evidence="1 2" key="1">
    <citation type="journal article" date="2012" name="J. Bacteriol.">
        <title>Draft genome sequence of the nitrophenol-degrading actinomycete Rhodococcus imtechensis RKJ300.</title>
        <authorList>
            <person name="Vikram S."/>
            <person name="Kumar S."/>
            <person name="Subramanian S."/>
            <person name="Raghava G.P."/>
        </authorList>
    </citation>
    <scope>NUCLEOTIDE SEQUENCE [LARGE SCALE GENOMIC DNA]</scope>
    <source>
        <strain evidence="1 2">RKJ300</strain>
    </source>
</reference>